<proteinExistence type="predicted"/>
<dbReference type="EnsemblMetazoa" id="GPAI041063-RA">
    <property type="protein sequence ID" value="GPAI041063-PA"/>
    <property type="gene ID" value="GPAI041063"/>
</dbReference>
<evidence type="ECO:0000256" key="1">
    <source>
        <dbReference type="SAM" id="Phobius"/>
    </source>
</evidence>
<keyword evidence="1" id="KW-0812">Transmembrane</keyword>
<accession>A0A1B0ACF5</accession>
<reference evidence="2" key="2">
    <citation type="submission" date="2020-05" db="UniProtKB">
        <authorList>
            <consortium name="EnsemblMetazoa"/>
        </authorList>
    </citation>
    <scope>IDENTIFICATION</scope>
    <source>
        <strain evidence="2">IAEA</strain>
    </source>
</reference>
<dbReference type="AlphaFoldDB" id="A0A1B0ACF5"/>
<organism evidence="2 3">
    <name type="scientific">Glossina pallidipes</name>
    <name type="common">Tsetse fly</name>
    <dbReference type="NCBI Taxonomy" id="7398"/>
    <lineage>
        <taxon>Eukaryota</taxon>
        <taxon>Metazoa</taxon>
        <taxon>Ecdysozoa</taxon>
        <taxon>Arthropoda</taxon>
        <taxon>Hexapoda</taxon>
        <taxon>Insecta</taxon>
        <taxon>Pterygota</taxon>
        <taxon>Neoptera</taxon>
        <taxon>Endopterygota</taxon>
        <taxon>Diptera</taxon>
        <taxon>Brachycera</taxon>
        <taxon>Muscomorpha</taxon>
        <taxon>Hippoboscoidea</taxon>
        <taxon>Glossinidae</taxon>
        <taxon>Glossina</taxon>
    </lineage>
</organism>
<protein>
    <submittedName>
        <fullName evidence="2">Uncharacterized protein</fullName>
    </submittedName>
</protein>
<name>A0A1B0ACF5_GLOPL</name>
<keyword evidence="1" id="KW-1133">Transmembrane helix</keyword>
<sequence>MGVGAHMHDQRSCCVLCIVKRKIWDSSYPAYVVAIGGAGTTGALIGGVVIGGAGTGGADTGGVDTGGADIVGAATSELLICVTLGSKFLPPLHELRPRQQSSQDVENYQDMLCDLFNCLPASQLTVLLLFLMFVSGVAYSYSITRTHIQLHDKFATFLKICVSLQDLCQQSRATPTLTNSNNNNNL</sequence>
<dbReference type="VEuPathDB" id="VectorBase:GPAI041063"/>
<reference evidence="3" key="1">
    <citation type="submission" date="2014-03" db="EMBL/GenBank/DDBJ databases">
        <authorList>
            <person name="Aksoy S."/>
            <person name="Warren W."/>
            <person name="Wilson R.K."/>
        </authorList>
    </citation>
    <scope>NUCLEOTIDE SEQUENCE [LARGE SCALE GENOMIC DNA]</scope>
    <source>
        <strain evidence="3">IAEA</strain>
    </source>
</reference>
<keyword evidence="3" id="KW-1185">Reference proteome</keyword>
<feature type="transmembrane region" description="Helical" evidence="1">
    <location>
        <begin position="121"/>
        <end position="141"/>
    </location>
</feature>
<keyword evidence="1" id="KW-0472">Membrane</keyword>
<dbReference type="Proteomes" id="UP000092445">
    <property type="component" value="Unassembled WGS sequence"/>
</dbReference>
<evidence type="ECO:0000313" key="2">
    <source>
        <dbReference type="EnsemblMetazoa" id="GPAI041063-PA"/>
    </source>
</evidence>
<evidence type="ECO:0000313" key="3">
    <source>
        <dbReference type="Proteomes" id="UP000092445"/>
    </source>
</evidence>